<dbReference type="PANTHER" id="PTHR11806:SF0">
    <property type="entry name" value="PROTEIN MTO1 HOMOLOG, MITOCHONDRIAL"/>
    <property type="match status" value="1"/>
</dbReference>
<evidence type="ECO:0000256" key="1">
    <source>
        <dbReference type="ARBA" id="ARBA00001974"/>
    </source>
</evidence>
<evidence type="ECO:0000313" key="7">
    <source>
        <dbReference type="EMBL" id="ETV88437.1"/>
    </source>
</evidence>
<dbReference type="GO" id="GO:0005739">
    <property type="term" value="C:mitochondrion"/>
    <property type="evidence" value="ECO:0007669"/>
    <property type="project" value="GOC"/>
</dbReference>
<keyword evidence="3" id="KW-0285">Flavoprotein</keyword>
<dbReference type="InterPro" id="IPR040131">
    <property type="entry name" value="MnmG_N"/>
</dbReference>
<dbReference type="HAMAP" id="MF_00129">
    <property type="entry name" value="MnmG_GidA"/>
    <property type="match status" value="1"/>
</dbReference>
<dbReference type="NCBIfam" id="TIGR00136">
    <property type="entry name" value="mnmG_gidA"/>
    <property type="match status" value="1"/>
</dbReference>
<dbReference type="PROSITE" id="PS01281">
    <property type="entry name" value="GIDA_2"/>
    <property type="match status" value="1"/>
</dbReference>
<dbReference type="GO" id="GO:0070899">
    <property type="term" value="P:mitochondrial tRNA wobble uridine modification"/>
    <property type="evidence" value="ECO:0007669"/>
    <property type="project" value="UniProtKB-ARBA"/>
</dbReference>
<dbReference type="Pfam" id="PF21680">
    <property type="entry name" value="GIDA_C_1st"/>
    <property type="match status" value="1"/>
</dbReference>
<feature type="domain" description="tRNA uridine 5-carboxymethylaminomethyl modification enzyme C-terminal subdomain" evidence="6">
    <location>
        <begin position="585"/>
        <end position="656"/>
    </location>
</feature>
<accession>W4H920</accession>
<dbReference type="FunFam" id="3.50.50.60:FF:000002">
    <property type="entry name" value="tRNA uridine 5-carboxymethylaminomethyl modification enzyme MnmG"/>
    <property type="match status" value="1"/>
</dbReference>
<dbReference type="GO" id="GO:0030488">
    <property type="term" value="P:tRNA methylation"/>
    <property type="evidence" value="ECO:0007669"/>
    <property type="project" value="TreeGrafter"/>
</dbReference>
<evidence type="ECO:0000256" key="2">
    <source>
        <dbReference type="ARBA" id="ARBA00007653"/>
    </source>
</evidence>
<dbReference type="FunFam" id="1.10.150.570:FF:000001">
    <property type="entry name" value="tRNA uridine 5-carboxymethylaminomethyl modification enzyme MnmG"/>
    <property type="match status" value="1"/>
</dbReference>
<name>W4H920_APHAT</name>
<organism evidence="7">
    <name type="scientific">Aphanomyces astaci</name>
    <name type="common">Crayfish plague agent</name>
    <dbReference type="NCBI Taxonomy" id="112090"/>
    <lineage>
        <taxon>Eukaryota</taxon>
        <taxon>Sar</taxon>
        <taxon>Stramenopiles</taxon>
        <taxon>Oomycota</taxon>
        <taxon>Saprolegniomycetes</taxon>
        <taxon>Saprolegniales</taxon>
        <taxon>Verrucalvaceae</taxon>
        <taxon>Aphanomyces</taxon>
    </lineage>
</organism>
<dbReference type="EMBL" id="KI913114">
    <property type="protein sequence ID" value="ETV88437.1"/>
    <property type="molecule type" value="Genomic_DNA"/>
</dbReference>
<evidence type="ECO:0000256" key="3">
    <source>
        <dbReference type="ARBA" id="ARBA00022630"/>
    </source>
</evidence>
<dbReference type="InterPro" id="IPR047001">
    <property type="entry name" value="MnmG_C_subdom"/>
</dbReference>
<dbReference type="SUPFAM" id="SSF51905">
    <property type="entry name" value="FAD/NAD(P)-binding domain"/>
    <property type="match status" value="1"/>
</dbReference>
<comment type="cofactor">
    <cofactor evidence="1">
        <name>FAD</name>
        <dbReference type="ChEBI" id="CHEBI:57692"/>
    </cofactor>
</comment>
<evidence type="ECO:0000259" key="6">
    <source>
        <dbReference type="SMART" id="SM01228"/>
    </source>
</evidence>
<gene>
    <name evidence="7" type="ORF">H257_00048</name>
</gene>
<dbReference type="InterPro" id="IPR004416">
    <property type="entry name" value="MnmG"/>
</dbReference>
<dbReference type="OrthoDB" id="3329at2759"/>
<protein>
    <submittedName>
        <fullName evidence="7">tRNA uridine 5-carboxymethylaminomethyl modification enzyme GidA</fullName>
    </submittedName>
</protein>
<sequence length="680" mass="74646">MHRFVLSAARRSLRGGISSTFLSMRPYSASTRYDVIVIGGGHAGCEAAAAAARTGAHTALLTQKLQTVGEMSCNPSIGGVGKGTLVREIDALDGLMGRVADAAGIQFRMLNASKGPAVRGPRAQMDRDIYRHNMQVALRAQENLVLVESGAEDILLCPDTGRVTGVVTSDGKTIHTSAVVITTGTFLRGRIFIGDKSFPAGRTLRESQGVEAPSMGLAATLERLKFPLGRLKTGTPPRLDGRTICFDGLEVQPSDAVPTPFSFLHAFKQPLPLQSSFRPCHVTYTNEATHAIVRQNLHLLPQYSENDGNGIGPRYCPSIDAKVTRFADRTRHQVWLEPEGLNNDVVYPNGVSTALPEHLQVELIRTIPGLERAELVKPGYSVEYDYVDPRSLHHTLETKQIPGLFLAGQINGTTGYEEAGAQGVIAGANAGLGVLGKPSFRLDRADGFIGVLIDDLVSLGTKEPYRMFTSRSEYRLMLRQDNCDLRLTRRAFEAGFASESRMQLLRSKEVLVKDAWKSLLGFQMDPHEWSKMDNLTISKDGVKRSAAHVLAFPHVSCDDMLAMWAVKGYNHDIHPSVREYMKTECLYATQLRLQEKEIDALRAKAHVRLPEDLDYASLPMLSNEEKEKLVAARPTTLHAASRISGVRSATLLLLYQYVSRTKRAKYNTPTTPQTIASDLA</sequence>
<dbReference type="InterPro" id="IPR026904">
    <property type="entry name" value="MnmG_C"/>
</dbReference>
<keyword evidence="4" id="KW-0819">tRNA processing</keyword>
<dbReference type="GeneID" id="20802044"/>
<dbReference type="PANTHER" id="PTHR11806">
    <property type="entry name" value="GLUCOSE INHIBITED DIVISION PROTEIN A"/>
    <property type="match status" value="1"/>
</dbReference>
<dbReference type="InterPro" id="IPR044920">
    <property type="entry name" value="MnmG_C_subdom_sf"/>
</dbReference>
<dbReference type="InterPro" id="IPR020595">
    <property type="entry name" value="MnmG-rel_CS"/>
</dbReference>
<dbReference type="STRING" id="112090.W4H920"/>
<dbReference type="Gene3D" id="3.50.50.60">
    <property type="entry name" value="FAD/NAD(P)-binding domain"/>
    <property type="match status" value="2"/>
</dbReference>
<dbReference type="RefSeq" id="XP_009820837.1">
    <property type="nucleotide sequence ID" value="XM_009822535.1"/>
</dbReference>
<comment type="similarity">
    <text evidence="2">Belongs to the MnmG family.</text>
</comment>
<dbReference type="GO" id="GO:0050660">
    <property type="term" value="F:flavin adenine dinucleotide binding"/>
    <property type="evidence" value="ECO:0007669"/>
    <property type="project" value="InterPro"/>
</dbReference>
<proteinExistence type="inferred from homology"/>
<dbReference type="InterPro" id="IPR002218">
    <property type="entry name" value="MnmG-rel"/>
</dbReference>
<dbReference type="Pfam" id="PF01134">
    <property type="entry name" value="GIDA"/>
    <property type="match status" value="1"/>
</dbReference>
<dbReference type="Gene3D" id="1.10.150.570">
    <property type="entry name" value="GidA associated domain, C-terminal subdomain"/>
    <property type="match status" value="1"/>
</dbReference>
<keyword evidence="5" id="KW-0274">FAD</keyword>
<dbReference type="InterPro" id="IPR036188">
    <property type="entry name" value="FAD/NAD-bd_sf"/>
</dbReference>
<dbReference type="PRINTS" id="PR00411">
    <property type="entry name" value="PNDRDTASEI"/>
</dbReference>
<evidence type="ECO:0000256" key="4">
    <source>
        <dbReference type="ARBA" id="ARBA00022694"/>
    </source>
</evidence>
<dbReference type="PROSITE" id="PS01280">
    <property type="entry name" value="GIDA_1"/>
    <property type="match status" value="1"/>
</dbReference>
<dbReference type="Pfam" id="PF13932">
    <property type="entry name" value="SAM_GIDA_C"/>
    <property type="match status" value="1"/>
</dbReference>
<dbReference type="SMART" id="SM01228">
    <property type="entry name" value="GIDA_assoc_3"/>
    <property type="match status" value="1"/>
</dbReference>
<reference evidence="7" key="1">
    <citation type="submission" date="2013-12" db="EMBL/GenBank/DDBJ databases">
        <title>The Genome Sequence of Aphanomyces astaci APO3.</title>
        <authorList>
            <consortium name="The Broad Institute Genomics Platform"/>
            <person name="Russ C."/>
            <person name="Tyler B."/>
            <person name="van West P."/>
            <person name="Dieguez-Uribeondo J."/>
            <person name="Young S.K."/>
            <person name="Zeng Q."/>
            <person name="Gargeya S."/>
            <person name="Fitzgerald M."/>
            <person name="Abouelleil A."/>
            <person name="Alvarado L."/>
            <person name="Chapman S.B."/>
            <person name="Gainer-Dewar J."/>
            <person name="Goldberg J."/>
            <person name="Griggs A."/>
            <person name="Gujja S."/>
            <person name="Hansen M."/>
            <person name="Howarth C."/>
            <person name="Imamovic A."/>
            <person name="Ireland A."/>
            <person name="Larimer J."/>
            <person name="McCowan C."/>
            <person name="Murphy C."/>
            <person name="Pearson M."/>
            <person name="Poon T.W."/>
            <person name="Priest M."/>
            <person name="Roberts A."/>
            <person name="Saif S."/>
            <person name="Shea T."/>
            <person name="Sykes S."/>
            <person name="Wortman J."/>
            <person name="Nusbaum C."/>
            <person name="Birren B."/>
        </authorList>
    </citation>
    <scope>NUCLEOTIDE SEQUENCE [LARGE SCALE GENOMIC DNA]</scope>
    <source>
        <strain evidence="7">APO3</strain>
    </source>
</reference>
<evidence type="ECO:0000256" key="5">
    <source>
        <dbReference type="ARBA" id="ARBA00022827"/>
    </source>
</evidence>
<dbReference type="InterPro" id="IPR049312">
    <property type="entry name" value="GIDA_C_N"/>
</dbReference>
<dbReference type="AlphaFoldDB" id="W4H920"/>
<dbReference type="VEuPathDB" id="FungiDB:H257_00048"/>
<dbReference type="FunFam" id="3.50.50.60:FF:000145">
    <property type="entry name" value="tRNA uridine 5-carboxymethylaminomethyl modification enzyme"/>
    <property type="match status" value="1"/>
</dbReference>